<accession>A0A8J4UDX1</accession>
<dbReference type="EMBL" id="QNUK01000055">
    <property type="protein sequence ID" value="KAF5904551.1"/>
    <property type="molecule type" value="Genomic_DNA"/>
</dbReference>
<dbReference type="Proteomes" id="UP000727407">
    <property type="component" value="Unassembled WGS sequence"/>
</dbReference>
<proteinExistence type="predicted"/>
<evidence type="ECO:0000313" key="2">
    <source>
        <dbReference type="Proteomes" id="UP000727407"/>
    </source>
</evidence>
<name>A0A8J4UDX1_CLAMG</name>
<dbReference type="AlphaFoldDB" id="A0A8J4UDX1"/>
<sequence>PGSSDPILLLLTPHHLRTLIQCSVICVSVVDHTIPALCWSSPMYCAPSENGTLHENGHFIENRRFLSTAGSLL</sequence>
<feature type="non-terminal residue" evidence="1">
    <location>
        <position position="1"/>
    </location>
</feature>
<keyword evidence="2" id="KW-1185">Reference proteome</keyword>
<gene>
    <name evidence="1" type="ORF">DAT39_005679</name>
</gene>
<reference evidence="1" key="1">
    <citation type="submission" date="2020-07" db="EMBL/GenBank/DDBJ databases">
        <title>Clarias magur genome sequencing, assembly and annotation.</title>
        <authorList>
            <person name="Kushwaha B."/>
            <person name="Kumar R."/>
            <person name="Das P."/>
            <person name="Joshi C.G."/>
            <person name="Kumar D."/>
            <person name="Nagpure N.S."/>
            <person name="Pandey M."/>
            <person name="Agarwal S."/>
            <person name="Srivastava S."/>
            <person name="Singh M."/>
            <person name="Sahoo L."/>
            <person name="Jayasankar P."/>
            <person name="Meher P.K."/>
            <person name="Koringa P.G."/>
            <person name="Iquebal M.A."/>
            <person name="Das S.P."/>
            <person name="Bit A."/>
            <person name="Patnaik S."/>
            <person name="Patel N."/>
            <person name="Shah T.M."/>
            <person name="Hinsu A."/>
            <person name="Jena J.K."/>
        </authorList>
    </citation>
    <scope>NUCLEOTIDE SEQUENCE</scope>
    <source>
        <strain evidence="1">CIFAMagur01</strain>
        <tissue evidence="1">Testis</tissue>
    </source>
</reference>
<comment type="caution">
    <text evidence="1">The sequence shown here is derived from an EMBL/GenBank/DDBJ whole genome shotgun (WGS) entry which is preliminary data.</text>
</comment>
<organism evidence="1 2">
    <name type="scientific">Clarias magur</name>
    <name type="common">Asian catfish</name>
    <name type="synonym">Macropteronotus magur</name>
    <dbReference type="NCBI Taxonomy" id="1594786"/>
    <lineage>
        <taxon>Eukaryota</taxon>
        <taxon>Metazoa</taxon>
        <taxon>Chordata</taxon>
        <taxon>Craniata</taxon>
        <taxon>Vertebrata</taxon>
        <taxon>Euteleostomi</taxon>
        <taxon>Actinopterygii</taxon>
        <taxon>Neopterygii</taxon>
        <taxon>Teleostei</taxon>
        <taxon>Ostariophysi</taxon>
        <taxon>Siluriformes</taxon>
        <taxon>Clariidae</taxon>
        <taxon>Clarias</taxon>
    </lineage>
</organism>
<protein>
    <submittedName>
        <fullName evidence="1">Uncharacterized protein</fullName>
    </submittedName>
</protein>
<evidence type="ECO:0000313" key="1">
    <source>
        <dbReference type="EMBL" id="KAF5904551.1"/>
    </source>
</evidence>